<feature type="transmembrane region" description="Helical" evidence="1">
    <location>
        <begin position="55"/>
        <end position="76"/>
    </location>
</feature>
<evidence type="ECO:0000313" key="3">
    <source>
        <dbReference type="Proteomes" id="UP000189433"/>
    </source>
</evidence>
<keyword evidence="3" id="KW-1185">Reference proteome</keyword>
<reference evidence="2 3" key="1">
    <citation type="submission" date="2016-10" db="EMBL/GenBank/DDBJ databases">
        <title>Rodentibacter gen. nov. and new species.</title>
        <authorList>
            <person name="Christensen H."/>
        </authorList>
    </citation>
    <scope>NUCLEOTIDE SEQUENCE [LARGE SCALE GENOMIC DNA]</scope>
    <source>
        <strain evidence="2 3">CCUG17206</strain>
    </source>
</reference>
<keyword evidence="1" id="KW-0812">Transmembrane</keyword>
<feature type="transmembrane region" description="Helical" evidence="1">
    <location>
        <begin position="162"/>
        <end position="184"/>
    </location>
</feature>
<dbReference type="EMBL" id="MLHJ01000009">
    <property type="protein sequence ID" value="OOF44868.1"/>
    <property type="molecule type" value="Genomic_DNA"/>
</dbReference>
<keyword evidence="1" id="KW-1133">Transmembrane helix</keyword>
<sequence length="200" mass="22266">MSIYQLKPAFQNLLRPLVRQLAQWGVTANSVTLFACVLSLFLGMLLTLLPSVSGLFYLLPIWLFLRMALNAIDGMLAREFNQKSHLGGYLNEITDVVSDTALYLPFAFIVPFSATSVMGFIFFAIMTEFCGVLGHIHGNGRHYDGPLGKSDRAFLIGTLGLAYAYFGSIPAYLSSLFWFANLLLMLTCYRRVKNGLNLSK</sequence>
<accession>A0A1V3IRH4</accession>
<organism evidence="2 3">
    <name type="scientific">Rodentibacter rarus</name>
    <dbReference type="NCBI Taxonomy" id="1908260"/>
    <lineage>
        <taxon>Bacteria</taxon>
        <taxon>Pseudomonadati</taxon>
        <taxon>Pseudomonadota</taxon>
        <taxon>Gammaproteobacteria</taxon>
        <taxon>Pasteurellales</taxon>
        <taxon>Pasteurellaceae</taxon>
        <taxon>Rodentibacter</taxon>
    </lineage>
</organism>
<dbReference type="GO" id="GO:0016780">
    <property type="term" value="F:phosphotransferase activity, for other substituted phosphate groups"/>
    <property type="evidence" value="ECO:0007669"/>
    <property type="project" value="InterPro"/>
</dbReference>
<evidence type="ECO:0000256" key="1">
    <source>
        <dbReference type="SAM" id="Phobius"/>
    </source>
</evidence>
<protein>
    <submittedName>
        <fullName evidence="2">CDP-alcohol phosphatidyltransferase</fullName>
    </submittedName>
</protein>
<dbReference type="InterPro" id="IPR043130">
    <property type="entry name" value="CDP-OH_PTrfase_TM_dom"/>
</dbReference>
<feature type="transmembrane region" description="Helical" evidence="1">
    <location>
        <begin position="102"/>
        <end position="125"/>
    </location>
</feature>
<proteinExistence type="predicted"/>
<dbReference type="RefSeq" id="WP_077414610.1">
    <property type="nucleotide sequence ID" value="NZ_MLHI01000008.1"/>
</dbReference>
<feature type="transmembrane region" description="Helical" evidence="1">
    <location>
        <begin position="21"/>
        <end position="49"/>
    </location>
</feature>
<keyword evidence="1" id="KW-0472">Membrane</keyword>
<dbReference type="Gene3D" id="1.20.120.1760">
    <property type="match status" value="1"/>
</dbReference>
<dbReference type="STRING" id="1908260.BKK50_01355"/>
<dbReference type="Proteomes" id="UP000189433">
    <property type="component" value="Unassembled WGS sequence"/>
</dbReference>
<dbReference type="InterPro" id="IPR000462">
    <property type="entry name" value="CDP-OH_P_trans"/>
</dbReference>
<dbReference type="GO" id="GO:0016020">
    <property type="term" value="C:membrane"/>
    <property type="evidence" value="ECO:0007669"/>
    <property type="project" value="InterPro"/>
</dbReference>
<dbReference type="OrthoDB" id="1034332at2"/>
<gene>
    <name evidence="2" type="ORF">BKK50_01355</name>
</gene>
<dbReference type="GO" id="GO:0008654">
    <property type="term" value="P:phospholipid biosynthetic process"/>
    <property type="evidence" value="ECO:0007669"/>
    <property type="project" value="InterPro"/>
</dbReference>
<keyword evidence="2" id="KW-0808">Transferase</keyword>
<comment type="caution">
    <text evidence="2">The sequence shown here is derived from an EMBL/GenBank/DDBJ whole genome shotgun (WGS) entry which is preliminary data.</text>
</comment>
<evidence type="ECO:0000313" key="2">
    <source>
        <dbReference type="EMBL" id="OOF44868.1"/>
    </source>
</evidence>
<name>A0A1V3IRH4_9PAST</name>
<dbReference type="AlphaFoldDB" id="A0A1V3IRH4"/>
<dbReference type="Pfam" id="PF01066">
    <property type="entry name" value="CDP-OH_P_transf"/>
    <property type="match status" value="1"/>
</dbReference>